<reference evidence="1" key="1">
    <citation type="submission" date="2023-03" db="EMBL/GenBank/DDBJ databases">
        <title>Massive genome expansion in bonnet fungi (Mycena s.s.) driven by repeated elements and novel gene families across ecological guilds.</title>
        <authorList>
            <consortium name="Lawrence Berkeley National Laboratory"/>
            <person name="Harder C.B."/>
            <person name="Miyauchi S."/>
            <person name="Viragh M."/>
            <person name="Kuo A."/>
            <person name="Thoen E."/>
            <person name="Andreopoulos B."/>
            <person name="Lu D."/>
            <person name="Skrede I."/>
            <person name="Drula E."/>
            <person name="Henrissat B."/>
            <person name="Morin E."/>
            <person name="Kohler A."/>
            <person name="Barry K."/>
            <person name="LaButti K."/>
            <person name="Morin E."/>
            <person name="Salamov A."/>
            <person name="Lipzen A."/>
            <person name="Mereny Z."/>
            <person name="Hegedus B."/>
            <person name="Baldrian P."/>
            <person name="Stursova M."/>
            <person name="Weitz H."/>
            <person name="Taylor A."/>
            <person name="Grigoriev I.V."/>
            <person name="Nagy L.G."/>
            <person name="Martin F."/>
            <person name="Kauserud H."/>
        </authorList>
    </citation>
    <scope>NUCLEOTIDE SEQUENCE</scope>
    <source>
        <strain evidence="1">9284</strain>
    </source>
</reference>
<keyword evidence="2" id="KW-1185">Reference proteome</keyword>
<protein>
    <submittedName>
        <fullName evidence="1">Uncharacterized protein</fullName>
    </submittedName>
</protein>
<dbReference type="EMBL" id="JARKIF010000004">
    <property type="protein sequence ID" value="KAJ7641890.1"/>
    <property type="molecule type" value="Genomic_DNA"/>
</dbReference>
<evidence type="ECO:0000313" key="1">
    <source>
        <dbReference type="EMBL" id="KAJ7641890.1"/>
    </source>
</evidence>
<sequence>MDILCAAVALHGILNIRECNTGVGVSLWPHLWPWVYFVHSHWEFLDGSSGPLSPLGTQQDFYIDYITCIRSFYDHSETLVLMTSTPFFWATMVKAWSFLTRVDHPEDRATMLIHIGEFVPDAQITKYPERLEEMIQEAGGSIDHIGAL</sequence>
<comment type="caution">
    <text evidence="1">The sequence shown here is derived from an EMBL/GenBank/DDBJ whole genome shotgun (WGS) entry which is preliminary data.</text>
</comment>
<feature type="non-terminal residue" evidence="1">
    <location>
        <position position="148"/>
    </location>
</feature>
<dbReference type="AlphaFoldDB" id="A0AAD7C8E1"/>
<proteinExistence type="predicted"/>
<evidence type="ECO:0000313" key="2">
    <source>
        <dbReference type="Proteomes" id="UP001221142"/>
    </source>
</evidence>
<name>A0AAD7C8E1_9AGAR</name>
<gene>
    <name evidence="1" type="ORF">FB45DRAFT_1000374</name>
</gene>
<accession>A0AAD7C8E1</accession>
<dbReference type="Proteomes" id="UP001221142">
    <property type="component" value="Unassembled WGS sequence"/>
</dbReference>
<organism evidence="1 2">
    <name type="scientific">Roridomyces roridus</name>
    <dbReference type="NCBI Taxonomy" id="1738132"/>
    <lineage>
        <taxon>Eukaryota</taxon>
        <taxon>Fungi</taxon>
        <taxon>Dikarya</taxon>
        <taxon>Basidiomycota</taxon>
        <taxon>Agaricomycotina</taxon>
        <taxon>Agaricomycetes</taxon>
        <taxon>Agaricomycetidae</taxon>
        <taxon>Agaricales</taxon>
        <taxon>Marasmiineae</taxon>
        <taxon>Mycenaceae</taxon>
        <taxon>Roridomyces</taxon>
    </lineage>
</organism>